<keyword evidence="2" id="KW-1185">Reference proteome</keyword>
<protein>
    <submittedName>
        <fullName evidence="1">Uncharacterized protein</fullName>
    </submittedName>
</protein>
<reference evidence="1 2" key="1">
    <citation type="submission" date="2023-01" db="EMBL/GenBank/DDBJ databases">
        <authorList>
            <person name="Whitehead M."/>
        </authorList>
    </citation>
    <scope>NUCLEOTIDE SEQUENCE [LARGE SCALE GENOMIC DNA]</scope>
</reference>
<proteinExistence type="predicted"/>
<accession>A0AAV0VXQ9</accession>
<dbReference type="EMBL" id="CARXXK010000001">
    <property type="protein sequence ID" value="CAI6349029.1"/>
    <property type="molecule type" value="Genomic_DNA"/>
</dbReference>
<gene>
    <name evidence="1" type="ORF">MEUPH1_LOCUS5642</name>
</gene>
<sequence>MALILLNQALGDAASFVADIPTSSGSVQSVRQTLFPQNNKLCYFFHNVDFDLPFTGRRTGLVFEATISVCLAAVMTRHIGKVTADSTKFNERRMATARKALVNASETTTILL</sequence>
<organism evidence="1 2">
    <name type="scientific">Macrosiphum euphorbiae</name>
    <name type="common">potato aphid</name>
    <dbReference type="NCBI Taxonomy" id="13131"/>
    <lineage>
        <taxon>Eukaryota</taxon>
        <taxon>Metazoa</taxon>
        <taxon>Ecdysozoa</taxon>
        <taxon>Arthropoda</taxon>
        <taxon>Hexapoda</taxon>
        <taxon>Insecta</taxon>
        <taxon>Pterygota</taxon>
        <taxon>Neoptera</taxon>
        <taxon>Paraneoptera</taxon>
        <taxon>Hemiptera</taxon>
        <taxon>Sternorrhyncha</taxon>
        <taxon>Aphidomorpha</taxon>
        <taxon>Aphidoidea</taxon>
        <taxon>Aphididae</taxon>
        <taxon>Macrosiphini</taxon>
        <taxon>Macrosiphum</taxon>
    </lineage>
</organism>
<name>A0AAV0VXQ9_9HEMI</name>
<dbReference type="AlphaFoldDB" id="A0AAV0VXQ9"/>
<evidence type="ECO:0000313" key="2">
    <source>
        <dbReference type="Proteomes" id="UP001160148"/>
    </source>
</evidence>
<comment type="caution">
    <text evidence="1">The sequence shown here is derived from an EMBL/GenBank/DDBJ whole genome shotgun (WGS) entry which is preliminary data.</text>
</comment>
<dbReference type="Proteomes" id="UP001160148">
    <property type="component" value="Unassembled WGS sequence"/>
</dbReference>
<evidence type="ECO:0000313" key="1">
    <source>
        <dbReference type="EMBL" id="CAI6349029.1"/>
    </source>
</evidence>